<evidence type="ECO:0000313" key="2">
    <source>
        <dbReference type="Proteomes" id="UP000195607"/>
    </source>
</evidence>
<protein>
    <submittedName>
        <fullName evidence="1">Uncharacterized protein</fullName>
    </submittedName>
</protein>
<sequence>MKHMKDFEKVSDYIEGRNVTVTGTYRYNFDAARSCGAITVYNGRNVDGESFEVYSELLECGLDEEKFKARFKKVCDEIESGKLDVSF</sequence>
<gene>
    <name evidence="1" type="ORF">CSP5_1178</name>
</gene>
<organism evidence="1 2">
    <name type="scientific">Cuniculiplasma divulgatum</name>
    <dbReference type="NCBI Taxonomy" id="1673428"/>
    <lineage>
        <taxon>Archaea</taxon>
        <taxon>Methanobacteriati</taxon>
        <taxon>Thermoplasmatota</taxon>
        <taxon>Thermoplasmata</taxon>
        <taxon>Thermoplasmatales</taxon>
        <taxon>Cuniculiplasmataceae</taxon>
        <taxon>Cuniculiplasma</taxon>
    </lineage>
</organism>
<evidence type="ECO:0000313" key="1">
    <source>
        <dbReference type="EMBL" id="SIM66248.1"/>
    </source>
</evidence>
<dbReference type="AlphaFoldDB" id="A0A1N5V0X7"/>
<accession>A0A1N5V0X7</accession>
<proteinExistence type="predicted"/>
<reference evidence="1 2" key="1">
    <citation type="submission" date="2016-04" db="EMBL/GenBank/DDBJ databases">
        <authorList>
            <person name="Evans L.H."/>
            <person name="Alamgir A."/>
            <person name="Owens N."/>
            <person name="Weber N.D."/>
            <person name="Virtaneva K."/>
            <person name="Barbian K."/>
            <person name="Babar A."/>
            <person name="Rosenke K."/>
        </authorList>
    </citation>
    <scope>NUCLEOTIDE SEQUENCE [LARGE SCALE GENOMIC DNA]</scope>
    <source>
        <strain evidence="2">S5(T) (JCM 30642 \VKM B-2941)</strain>
    </source>
</reference>
<name>A0A1N5V0X7_9ARCH</name>
<dbReference type="Proteomes" id="UP000195607">
    <property type="component" value="Chromosome I"/>
</dbReference>
<dbReference type="EMBL" id="LT671858">
    <property type="protein sequence ID" value="SIM66248.1"/>
    <property type="molecule type" value="Genomic_DNA"/>
</dbReference>